<feature type="domain" description="Tc1-like transposase DDE" evidence="1">
    <location>
        <begin position="1"/>
        <end position="56"/>
    </location>
</feature>
<reference evidence="2" key="2">
    <citation type="journal article" date="2022" name="Microbiol. Resour. Announc.">
        <title>Metagenome Sequencing to Explore Phylogenomics of Terrestrial Cyanobacteria.</title>
        <authorList>
            <person name="Ward R.D."/>
            <person name="Stajich J.E."/>
            <person name="Johansen J.R."/>
            <person name="Huntemann M."/>
            <person name="Clum A."/>
            <person name="Foster B."/>
            <person name="Foster B."/>
            <person name="Roux S."/>
            <person name="Palaniappan K."/>
            <person name="Varghese N."/>
            <person name="Mukherjee S."/>
            <person name="Reddy T.B.K."/>
            <person name="Daum C."/>
            <person name="Copeland A."/>
            <person name="Chen I.A."/>
            <person name="Ivanova N.N."/>
            <person name="Kyrpides N.C."/>
            <person name="Shapiro N."/>
            <person name="Eloe-Fadrosh E.A."/>
            <person name="Pietrasiak N."/>
        </authorList>
    </citation>
    <scope>NUCLEOTIDE SEQUENCE</scope>
    <source>
        <strain evidence="2">GSE-NOS-MK-12-04C</strain>
    </source>
</reference>
<name>A0A951QLQ5_9CYAN</name>
<evidence type="ECO:0000259" key="1">
    <source>
        <dbReference type="Pfam" id="PF13358"/>
    </source>
</evidence>
<organism evidence="2 3">
    <name type="scientific">Cyanomargarita calcarea GSE-NOS-MK-12-04C</name>
    <dbReference type="NCBI Taxonomy" id="2839659"/>
    <lineage>
        <taxon>Bacteria</taxon>
        <taxon>Bacillati</taxon>
        <taxon>Cyanobacteriota</taxon>
        <taxon>Cyanophyceae</taxon>
        <taxon>Nostocales</taxon>
        <taxon>Cyanomargaritaceae</taxon>
        <taxon>Cyanomargarita</taxon>
    </lineage>
</organism>
<dbReference type="Gene3D" id="3.30.420.10">
    <property type="entry name" value="Ribonuclease H-like superfamily/Ribonuclease H"/>
    <property type="match status" value="1"/>
</dbReference>
<proteinExistence type="predicted"/>
<evidence type="ECO:0000313" key="3">
    <source>
        <dbReference type="Proteomes" id="UP000729701"/>
    </source>
</evidence>
<dbReference type="InterPro" id="IPR038717">
    <property type="entry name" value="Tc1-like_DDE_dom"/>
</dbReference>
<gene>
    <name evidence="2" type="ORF">KME60_07600</name>
</gene>
<reference evidence="2" key="1">
    <citation type="submission" date="2021-05" db="EMBL/GenBank/DDBJ databases">
        <authorList>
            <person name="Pietrasiak N."/>
            <person name="Ward R."/>
            <person name="Stajich J.E."/>
            <person name="Kurbessoian T."/>
        </authorList>
    </citation>
    <scope>NUCLEOTIDE SEQUENCE</scope>
    <source>
        <strain evidence="2">GSE-NOS-MK-12-04C</strain>
    </source>
</reference>
<dbReference type="AlphaFoldDB" id="A0A951QLQ5"/>
<dbReference type="EMBL" id="JAHHGZ010000006">
    <property type="protein sequence ID" value="MBW4667298.1"/>
    <property type="molecule type" value="Genomic_DNA"/>
</dbReference>
<accession>A0A951QLQ5</accession>
<evidence type="ECO:0000313" key="2">
    <source>
        <dbReference type="EMBL" id="MBW4667298.1"/>
    </source>
</evidence>
<dbReference type="Proteomes" id="UP000729701">
    <property type="component" value="Unassembled WGS sequence"/>
</dbReference>
<dbReference type="GO" id="GO:0003676">
    <property type="term" value="F:nucleic acid binding"/>
    <property type="evidence" value="ECO:0007669"/>
    <property type="project" value="InterPro"/>
</dbReference>
<dbReference type="InterPro" id="IPR036397">
    <property type="entry name" value="RNaseH_sf"/>
</dbReference>
<dbReference type="Pfam" id="PF13358">
    <property type="entry name" value="DDE_3"/>
    <property type="match status" value="1"/>
</dbReference>
<comment type="caution">
    <text evidence="2">The sequence shown here is derived from an EMBL/GenBank/DDBJ whole genome shotgun (WGS) entry which is preliminary data.</text>
</comment>
<protein>
    <submittedName>
        <fullName evidence="2">Transposase</fullName>
    </submittedName>
</protein>
<sequence length="89" mass="10314">MDNASFHKSLDLKWPDNVIPIFQPPNSPELNPIERLWEHIKYELSWEHYTTLDQLRRKLKQVLDSISSEAIASICGWDYITSALLSATS</sequence>